<comment type="similarity">
    <text evidence="4 5">Belongs to the Ycf48 family.</text>
</comment>
<dbReference type="GO" id="GO:0031979">
    <property type="term" value="C:plasma membrane-derived thylakoid lumen"/>
    <property type="evidence" value="ECO:0007669"/>
    <property type="project" value="UniProtKB-SubCell"/>
</dbReference>
<dbReference type="Pfam" id="PF14870">
    <property type="entry name" value="PSII_BNR"/>
    <property type="match status" value="1"/>
</dbReference>
<accession>A0AAN1QPW3</accession>
<gene>
    <name evidence="4" type="primary">ycf48</name>
    <name evidence="7" type="ORF">DOP62_12055</name>
</gene>
<evidence type="ECO:0000313" key="7">
    <source>
        <dbReference type="EMBL" id="AZB73344.1"/>
    </source>
</evidence>
<feature type="chain" id="PRO_5042652897" description="Photosystem II assembly protein Ycf48" evidence="4">
    <location>
        <begin position="32"/>
        <end position="346"/>
    </location>
</feature>
<comment type="function">
    <text evidence="4">A factor required for optimal assembly of photosystem II (PSII), acting in the early stages of PSII assembly. Also plays a role in replacement of photodamaged D1 (psbA). Assists YidC in synthesis of chlorophyll-binding proteins.</text>
</comment>
<comment type="subcellular location">
    <subcellularLocation>
        <location evidence="4">Cellular thylakoid lumen</location>
    </subcellularLocation>
    <text evidence="4">Associated with a PSII precusor complex on the lumenal side of the thylakoid membrane.</text>
</comment>
<dbReference type="RefSeq" id="WP_208674063.1">
    <property type="nucleotide sequence ID" value="NZ_CP030139.2"/>
</dbReference>
<organism evidence="7 8">
    <name type="scientific">Synechococcus elongatus PCC 11801</name>
    <dbReference type="NCBI Taxonomy" id="2219813"/>
    <lineage>
        <taxon>Bacteria</taxon>
        <taxon>Bacillati</taxon>
        <taxon>Cyanobacteriota</taxon>
        <taxon>Cyanophyceae</taxon>
        <taxon>Synechococcales</taxon>
        <taxon>Synechococcaceae</taxon>
        <taxon>Synechococcus</taxon>
    </lineage>
</organism>
<evidence type="ECO:0000256" key="5">
    <source>
        <dbReference type="PIRNR" id="PIRNR017875"/>
    </source>
</evidence>
<dbReference type="Proteomes" id="UP000267249">
    <property type="component" value="Chromosome"/>
</dbReference>
<dbReference type="SUPFAM" id="SSF110296">
    <property type="entry name" value="Oligoxyloglucan reducing end-specific cellobiohydrolase"/>
    <property type="match status" value="1"/>
</dbReference>
<dbReference type="PANTHER" id="PTHR47199">
    <property type="entry name" value="PHOTOSYSTEM II STABILITY/ASSEMBLY FACTOR HCF136, CHLOROPLASTIC"/>
    <property type="match status" value="1"/>
</dbReference>
<dbReference type="AlphaFoldDB" id="A0AAN1QPW3"/>
<evidence type="ECO:0000259" key="6">
    <source>
        <dbReference type="Pfam" id="PF14870"/>
    </source>
</evidence>
<dbReference type="HAMAP" id="MF_01348">
    <property type="entry name" value="Ycf48"/>
    <property type="match status" value="1"/>
</dbReference>
<dbReference type="GO" id="GO:0015979">
    <property type="term" value="P:photosynthesis"/>
    <property type="evidence" value="ECO:0007669"/>
    <property type="project" value="UniProtKB-KW"/>
</dbReference>
<dbReference type="InterPro" id="IPR016705">
    <property type="entry name" value="Ycf48/Hcf136"/>
</dbReference>
<keyword evidence="4" id="KW-0793">Thylakoid</keyword>
<evidence type="ECO:0000256" key="1">
    <source>
        <dbReference type="ARBA" id="ARBA00022531"/>
    </source>
</evidence>
<evidence type="ECO:0000256" key="2">
    <source>
        <dbReference type="ARBA" id="ARBA00022729"/>
    </source>
</evidence>
<evidence type="ECO:0000313" key="8">
    <source>
        <dbReference type="Proteomes" id="UP000267249"/>
    </source>
</evidence>
<dbReference type="Gene3D" id="2.130.10.10">
    <property type="entry name" value="YVTN repeat-like/Quinoprotein amine dehydrogenase"/>
    <property type="match status" value="1"/>
</dbReference>
<evidence type="ECO:0000256" key="3">
    <source>
        <dbReference type="ARBA" id="ARBA00023276"/>
    </source>
</evidence>
<feature type="signal peptide" evidence="4">
    <location>
        <begin position="1"/>
        <end position="31"/>
    </location>
</feature>
<keyword evidence="3 4" id="KW-0604">Photosystem II</keyword>
<sequence length="346" mass="38177" precursor="true">MSSLLSRSRIGWLLSFLLLPLLLWLPTPAWAAEATTSPWQVIDLGTEKTILDIAFTNNKQHGWLVGTDLALYETQDGGQSWSERALDLGEVYRLNSISFKGDEGWVVGQPSLMLHTTDGGKNWSRIPLSEKLPGSPLLITALGKGEAELATDVAAIYRSRDGGKSWQAQVADAAGVARSISRSRDGRYLAVSARGNFYSTWKPGDAAWTPHQRTSSRRLQLMGFGPDNRTWLIARGGRLQFSKTSQISNWEEMLEEGDAWGPAVEPERNAGWGFLDLAYRSKQEIWLSGGSGTLLVSEDGGEHWQRDRAIAKLPSNLYTIKFFAPNQGFVLGQRGLLLRYAPEAAA</sequence>
<name>A0AAN1QPW3_SYNEL</name>
<dbReference type="PANTHER" id="PTHR47199:SF2">
    <property type="entry name" value="PHOTOSYSTEM II STABILITY_ASSEMBLY FACTOR HCF136, CHLOROPLASTIC"/>
    <property type="match status" value="1"/>
</dbReference>
<proteinExistence type="inferred from homology"/>
<keyword evidence="1 4" id="KW-0602">Photosynthesis</keyword>
<evidence type="ECO:0000256" key="4">
    <source>
        <dbReference type="HAMAP-Rule" id="MF_01348"/>
    </source>
</evidence>
<dbReference type="GO" id="GO:0009523">
    <property type="term" value="C:photosystem II"/>
    <property type="evidence" value="ECO:0007669"/>
    <property type="project" value="UniProtKB-KW"/>
</dbReference>
<dbReference type="InterPro" id="IPR028203">
    <property type="entry name" value="PSII_CF48-like_dom"/>
</dbReference>
<dbReference type="InterPro" id="IPR015943">
    <property type="entry name" value="WD40/YVTN_repeat-like_dom_sf"/>
</dbReference>
<keyword evidence="2 4" id="KW-0732">Signal</keyword>
<dbReference type="CDD" id="cd15482">
    <property type="entry name" value="Sialidase_non-viral"/>
    <property type="match status" value="1"/>
</dbReference>
<feature type="domain" description="Photosynthesis system II assembly factor Ycf48/Hcf136-like" evidence="6">
    <location>
        <begin position="33"/>
        <end position="340"/>
    </location>
</feature>
<protein>
    <recommendedName>
        <fullName evidence="4 5">Photosystem II assembly protein Ycf48</fullName>
    </recommendedName>
</protein>
<dbReference type="NCBIfam" id="NF010237">
    <property type="entry name" value="PRK13684.1"/>
    <property type="match status" value="1"/>
</dbReference>
<reference evidence="7 8" key="1">
    <citation type="journal article" date="2018" name="Sci. Rep.">
        <title>Genome Features and Biochemical Characteristics of a Robust, Fast Growing and Naturally Transformable Cyanobacterium Synechococcus elongatus PCC 11801 Isolated from India.</title>
        <authorList>
            <person name="Jaiswal D."/>
            <person name="Sengupta A."/>
            <person name="Sohoni S."/>
            <person name="Sengupta S."/>
            <person name="Phadnavis A.G."/>
            <person name="Pakrasi H.B."/>
            <person name="Wangikar P.P."/>
        </authorList>
    </citation>
    <scope>NUCLEOTIDE SEQUENCE [LARGE SCALE GENOMIC DNA]</scope>
    <source>
        <strain evidence="7 8">PCC 11801</strain>
    </source>
</reference>
<comment type="domain">
    <text evidence="4">A 7-bladed beta-propeller torus, about 55 by 55 Angstroms, with a depth of about 25 Angstroms and a central pore.</text>
</comment>
<dbReference type="EMBL" id="CP030139">
    <property type="protein sequence ID" value="AZB73344.1"/>
    <property type="molecule type" value="Genomic_DNA"/>
</dbReference>
<dbReference type="PIRSF" id="PIRSF017875">
    <property type="entry name" value="PSII_HCF136"/>
    <property type="match status" value="1"/>
</dbReference>